<dbReference type="OrthoDB" id="9800283at2"/>
<organism evidence="1 2">
    <name type="scientific">Fontimonas thermophila</name>
    <dbReference type="NCBI Taxonomy" id="1076937"/>
    <lineage>
        <taxon>Bacteria</taxon>
        <taxon>Pseudomonadati</taxon>
        <taxon>Pseudomonadota</taxon>
        <taxon>Gammaproteobacteria</taxon>
        <taxon>Nevskiales</taxon>
        <taxon>Nevskiaceae</taxon>
        <taxon>Fontimonas</taxon>
    </lineage>
</organism>
<reference evidence="1 2" key="1">
    <citation type="submission" date="2016-10" db="EMBL/GenBank/DDBJ databases">
        <authorList>
            <person name="de Groot N.N."/>
        </authorList>
    </citation>
    <scope>NUCLEOTIDE SEQUENCE [LARGE SCALE GENOMIC DNA]</scope>
    <source>
        <strain evidence="1 2">DSM 23609</strain>
    </source>
</reference>
<dbReference type="Pfam" id="PF02597">
    <property type="entry name" value="ThiS"/>
    <property type="match status" value="1"/>
</dbReference>
<dbReference type="Proteomes" id="UP000199771">
    <property type="component" value="Unassembled WGS sequence"/>
</dbReference>
<name>A0A1I2JA38_9GAMM</name>
<dbReference type="PANTHER" id="PTHR34472:SF1">
    <property type="entry name" value="SULFUR CARRIER PROTEIN THIS"/>
    <property type="match status" value="1"/>
</dbReference>
<dbReference type="RefSeq" id="WP_091533558.1">
    <property type="nucleotide sequence ID" value="NZ_FOOC01000006.1"/>
</dbReference>
<proteinExistence type="predicted"/>
<evidence type="ECO:0000313" key="2">
    <source>
        <dbReference type="Proteomes" id="UP000199771"/>
    </source>
</evidence>
<dbReference type="STRING" id="1076937.SAMN04488120_106139"/>
<evidence type="ECO:0000313" key="1">
    <source>
        <dbReference type="EMBL" id="SFF51702.1"/>
    </source>
</evidence>
<accession>A0A1I2JA38</accession>
<gene>
    <name evidence="1" type="ORF">SAMN04488120_106139</name>
</gene>
<dbReference type="Gene3D" id="3.10.20.30">
    <property type="match status" value="1"/>
</dbReference>
<dbReference type="NCBIfam" id="TIGR01683">
    <property type="entry name" value="thiS"/>
    <property type="match status" value="1"/>
</dbReference>
<dbReference type="AlphaFoldDB" id="A0A1I2JA38"/>
<protein>
    <submittedName>
        <fullName evidence="1">Sulfur carrier protein ThiS</fullName>
    </submittedName>
</protein>
<keyword evidence="2" id="KW-1185">Reference proteome</keyword>
<dbReference type="PANTHER" id="PTHR34472">
    <property type="entry name" value="SULFUR CARRIER PROTEIN THIS"/>
    <property type="match status" value="1"/>
</dbReference>
<dbReference type="EMBL" id="FOOC01000006">
    <property type="protein sequence ID" value="SFF51702.1"/>
    <property type="molecule type" value="Genomic_DNA"/>
</dbReference>
<dbReference type="CDD" id="cd00565">
    <property type="entry name" value="Ubl_ThiS"/>
    <property type="match status" value="1"/>
</dbReference>
<sequence length="66" mass="7253">MQITVNGEIRRYEQPLTLASLLQQLDLAGQRIAVERNGEIVPRSHYAHTLLEDGDTLLIVQAIGGG</sequence>
<dbReference type="InterPro" id="IPR010035">
    <property type="entry name" value="Thi_S"/>
</dbReference>
<dbReference type="InterPro" id="IPR003749">
    <property type="entry name" value="ThiS/MoaD-like"/>
</dbReference>
<dbReference type="SUPFAM" id="SSF54285">
    <property type="entry name" value="MoaD/ThiS"/>
    <property type="match status" value="1"/>
</dbReference>
<dbReference type="InterPro" id="IPR012675">
    <property type="entry name" value="Beta-grasp_dom_sf"/>
</dbReference>
<dbReference type="InterPro" id="IPR016155">
    <property type="entry name" value="Mopterin_synth/thiamin_S_b"/>
</dbReference>